<dbReference type="Proteomes" id="UP000571018">
    <property type="component" value="Unassembled WGS sequence"/>
</dbReference>
<dbReference type="EMBL" id="JACAOA010000015">
    <property type="protein sequence ID" value="MBA5729477.1"/>
    <property type="molecule type" value="Genomic_DNA"/>
</dbReference>
<protein>
    <submittedName>
        <fullName evidence="2">DUF4145 domain-containing protein</fullName>
    </submittedName>
</protein>
<gene>
    <name evidence="2" type="ORF">HW423_06735</name>
</gene>
<comment type="caution">
    <text evidence="2">The sequence shown here is derived from an EMBL/GenBank/DDBJ whole genome shotgun (WGS) entry which is preliminary data.</text>
</comment>
<dbReference type="AlphaFoldDB" id="A0A839A628"/>
<sequence length="163" mass="18159">MDAYEHLNHETLLYPFVTPNVDSPNSDLPTEIIKIYNEASKVLPDSPRASAALSRLAIQHLVDFLLPNEKGDLNNKIGILVRTGLSPMIQQALDTVRVIGNNAVHPGIIEIEDNYDLAKNLLDLINVIANQLITLPKQIDELYSTLPDNSLKGIENRDNKNQK</sequence>
<dbReference type="Pfam" id="PF13643">
    <property type="entry name" value="DUF4145"/>
    <property type="match status" value="1"/>
</dbReference>
<evidence type="ECO:0000313" key="2">
    <source>
        <dbReference type="EMBL" id="MBA5729477.1"/>
    </source>
</evidence>
<organism evidence="2 3">
    <name type="scientific">Ruoffia halotolerans</name>
    <dbReference type="NCBI Taxonomy" id="2748684"/>
    <lineage>
        <taxon>Bacteria</taxon>
        <taxon>Bacillati</taxon>
        <taxon>Bacillota</taxon>
        <taxon>Bacilli</taxon>
        <taxon>Lactobacillales</taxon>
        <taxon>Aerococcaceae</taxon>
        <taxon>Ruoffia</taxon>
    </lineage>
</organism>
<evidence type="ECO:0000259" key="1">
    <source>
        <dbReference type="Pfam" id="PF13643"/>
    </source>
</evidence>
<feature type="domain" description="DUF4145" evidence="1">
    <location>
        <begin position="37"/>
        <end position="116"/>
    </location>
</feature>
<dbReference type="InterPro" id="IPR025285">
    <property type="entry name" value="DUF4145"/>
</dbReference>
<reference evidence="2 3" key="1">
    <citation type="submission" date="2020-06" db="EMBL/GenBank/DDBJ databases">
        <title>Reclassification of Facklamia ignava, Facklamia soureckii and Facklami tabacinasalis as Falseniella iganva gen. nov., comb. nov., Hutsoniella ignava gen. nov., comb. nov., and Ruoffia tabacinasalis gen. nov., comb. nov and description of Ruoffia haltotolerans sp. nov., isolated from hypersaline Inland Sea of Qatar.</title>
        <authorList>
            <person name="Fotedar R."/>
            <person name="Sankaranarayanan K."/>
            <person name="Lawson P."/>
            <person name="Caldwell M."/>
            <person name="Zeyara A."/>
            <person name="Al Malki A."/>
            <person name="Ali M."/>
        </authorList>
    </citation>
    <scope>NUCLEOTIDE SEQUENCE [LARGE SCALE GENOMIC DNA]</scope>
    <source>
        <strain evidence="2 3">INB8</strain>
    </source>
</reference>
<accession>A0A839A628</accession>
<evidence type="ECO:0000313" key="3">
    <source>
        <dbReference type="Proteomes" id="UP000571018"/>
    </source>
</evidence>
<name>A0A839A628_9LACT</name>
<proteinExistence type="predicted"/>
<keyword evidence="3" id="KW-1185">Reference proteome</keyword>